<evidence type="ECO:0000313" key="2">
    <source>
        <dbReference type="Proteomes" id="UP000237271"/>
    </source>
</evidence>
<dbReference type="Proteomes" id="UP000237271">
    <property type="component" value="Unassembled WGS sequence"/>
</dbReference>
<reference evidence="1 2" key="1">
    <citation type="journal article" date="2017" name="Genome Biol. Evol.">
        <title>Phytophthora megakarya and P. palmivora, closely related causal agents of cacao black pod rot, underwent increases in genome sizes and gene numbers by different mechanisms.</title>
        <authorList>
            <person name="Ali S.S."/>
            <person name="Shao J."/>
            <person name="Lary D.J."/>
            <person name="Kronmiller B."/>
            <person name="Shen D."/>
            <person name="Strem M.D."/>
            <person name="Amoako-Attah I."/>
            <person name="Akrofi A.Y."/>
            <person name="Begoude B.A."/>
            <person name="Ten Hoopen G.M."/>
            <person name="Coulibaly K."/>
            <person name="Kebe B.I."/>
            <person name="Melnick R.L."/>
            <person name="Guiltinan M.J."/>
            <person name="Tyler B.M."/>
            <person name="Meinhardt L.W."/>
            <person name="Bailey B.A."/>
        </authorList>
    </citation>
    <scope>NUCLEOTIDE SEQUENCE [LARGE SCALE GENOMIC DNA]</scope>
    <source>
        <strain evidence="2">sbr112.9</strain>
    </source>
</reference>
<dbReference type="EMBL" id="NCKW01004881">
    <property type="protein sequence ID" value="POM74364.1"/>
    <property type="molecule type" value="Genomic_DNA"/>
</dbReference>
<accession>A0A2P4Y970</accession>
<proteinExistence type="predicted"/>
<organism evidence="1 2">
    <name type="scientific">Phytophthora palmivora</name>
    <dbReference type="NCBI Taxonomy" id="4796"/>
    <lineage>
        <taxon>Eukaryota</taxon>
        <taxon>Sar</taxon>
        <taxon>Stramenopiles</taxon>
        <taxon>Oomycota</taxon>
        <taxon>Peronosporomycetes</taxon>
        <taxon>Peronosporales</taxon>
        <taxon>Peronosporaceae</taxon>
        <taxon>Phytophthora</taxon>
    </lineage>
</organism>
<dbReference type="AlphaFoldDB" id="A0A2P4Y970"/>
<gene>
    <name evidence="1" type="ORF">PHPALM_8697</name>
</gene>
<sequence length="251" mass="28373">MKRIRRSKVSLRDYEVDLPESLVVQTMNTVVKPTLVKAVLEASNSEKKLEGVKVLTRKCVSVRKRNAQGKVERHRACITVMVVSESMDGILSSLMIELDAFADYFEVDIVTATTMENIKLVLTEIGKKFKDLGDVSHLLAMEIKCFPDGQLQGRIDATKGIRIESPLNTLHSLSVSYATRDYRLLNGCKFANKNAYQLAMTNVTCSAYSKYKVKSVDLKFHKSCDFVGRKVFRLKYCASDENINDIFHENT</sequence>
<comment type="caution">
    <text evidence="1">The sequence shown here is derived from an EMBL/GenBank/DDBJ whole genome shotgun (WGS) entry which is preliminary data.</text>
</comment>
<keyword evidence="2" id="KW-1185">Reference proteome</keyword>
<evidence type="ECO:0000313" key="1">
    <source>
        <dbReference type="EMBL" id="POM74364.1"/>
    </source>
</evidence>
<protein>
    <submittedName>
        <fullName evidence="1">Uncharacterized protein</fullName>
    </submittedName>
</protein>
<name>A0A2P4Y970_9STRA</name>